<protein>
    <submittedName>
        <fullName evidence="1">Uncharacterized protein</fullName>
    </submittedName>
</protein>
<evidence type="ECO:0000313" key="1">
    <source>
        <dbReference type="EMBL" id="KHK64257.1"/>
    </source>
</evidence>
<proteinExistence type="predicted"/>
<name>A0A0B1Z4C4_9PSED</name>
<accession>A0A0B1Z4C4</accession>
<reference evidence="2" key="1">
    <citation type="submission" date="2015-03" db="EMBL/GenBank/DDBJ databases">
        <title>Pseudomonas frederiksbergensis hydrocarbon degrader.</title>
        <authorList>
            <person name="Brown L.M."/>
            <person name="Ruiz O.N."/>
            <person name="Mueller S."/>
            <person name="Gunasekera T.S."/>
        </authorList>
    </citation>
    <scope>NUCLEOTIDE SEQUENCE [LARGE SCALE GENOMIC DNA]</scope>
    <source>
        <strain evidence="2">SI8</strain>
    </source>
</reference>
<dbReference type="AlphaFoldDB" id="A0A0B1Z4C4"/>
<sequence length="303" mass="35126">MQMPLLDRTIRQLRARAFCHAAAEVSGYAHTPSAMAVPYRRLHPNMERDWAKQWRRAFGGTTIASGVREDFFSRFAVLESLFSNPLWRVMSESPVAGYWDQLADTIRVDDRPLDGASGKLTKCVFDRVDWSCFCIHLVLLRTRHRHFEIYRQWEAKNFVQALSWVSLQSPFVFIADAFIGPLQPLFCDMEVDFDLVRSTSWTALSRLQQENLRLLKLSSLAGWLSAQDQQLALLWWNLSPTQRYAELDRLYDCGDGKERLPDAMSNACYQAWRRKRQCWLDHPVALNGFNCGFPHEGLLYRAA</sequence>
<dbReference type="RefSeq" id="WP_039591823.1">
    <property type="nucleotide sequence ID" value="NZ_JQGJ02000007.1"/>
</dbReference>
<organism evidence="1 2">
    <name type="scientific">Pseudomonas frederiksbergensis</name>
    <dbReference type="NCBI Taxonomy" id="104087"/>
    <lineage>
        <taxon>Bacteria</taxon>
        <taxon>Pseudomonadati</taxon>
        <taxon>Pseudomonadota</taxon>
        <taxon>Gammaproteobacteria</taxon>
        <taxon>Pseudomonadales</taxon>
        <taxon>Pseudomonadaceae</taxon>
        <taxon>Pseudomonas</taxon>
    </lineage>
</organism>
<gene>
    <name evidence="1" type="ORF">JZ00_13630</name>
</gene>
<dbReference type="EMBL" id="JQGJ01000007">
    <property type="protein sequence ID" value="KHK64257.1"/>
    <property type="molecule type" value="Genomic_DNA"/>
</dbReference>
<dbReference type="Proteomes" id="UP000030949">
    <property type="component" value="Unassembled WGS sequence"/>
</dbReference>
<comment type="caution">
    <text evidence="1">The sequence shown here is derived from an EMBL/GenBank/DDBJ whole genome shotgun (WGS) entry which is preliminary data.</text>
</comment>
<evidence type="ECO:0000313" key="2">
    <source>
        <dbReference type="Proteomes" id="UP000030949"/>
    </source>
</evidence>